<dbReference type="EMBL" id="JPVP01000060">
    <property type="protein sequence ID" value="KGR81625.1"/>
    <property type="molecule type" value="Genomic_DNA"/>
</dbReference>
<keyword evidence="10" id="KW-0175">Coiled coil</keyword>
<dbReference type="Proteomes" id="UP000030437">
    <property type="component" value="Unassembled WGS sequence"/>
</dbReference>
<keyword evidence="7 9" id="KW-0234">DNA repair</keyword>
<feature type="coiled-coil region" evidence="10">
    <location>
        <begin position="156"/>
        <end position="221"/>
    </location>
</feature>
<dbReference type="GO" id="GO:0006281">
    <property type="term" value="P:DNA repair"/>
    <property type="evidence" value="ECO:0007669"/>
    <property type="project" value="UniProtKB-KW"/>
</dbReference>
<evidence type="ECO:0000256" key="6">
    <source>
        <dbReference type="ARBA" id="ARBA00022840"/>
    </source>
</evidence>
<gene>
    <name evidence="12" type="ORF">CD32_19930</name>
</gene>
<evidence type="ECO:0000256" key="1">
    <source>
        <dbReference type="ARBA" id="ARBA00003618"/>
    </source>
</evidence>
<dbReference type="AlphaFoldDB" id="A0A0A3IDS8"/>
<dbReference type="InterPro" id="IPR003395">
    <property type="entry name" value="RecF/RecN/SMC_N"/>
</dbReference>
<evidence type="ECO:0000256" key="8">
    <source>
        <dbReference type="ARBA" id="ARBA00033408"/>
    </source>
</evidence>
<dbReference type="STRING" id="1220589.CD32_19930"/>
<proteinExistence type="inferred from homology"/>
<dbReference type="Pfam" id="PF02463">
    <property type="entry name" value="SMC_N"/>
    <property type="match status" value="1"/>
</dbReference>
<evidence type="ECO:0000256" key="4">
    <source>
        <dbReference type="ARBA" id="ARBA00022741"/>
    </source>
</evidence>
<dbReference type="eggNOG" id="COG0497">
    <property type="taxonomic scope" value="Bacteria"/>
</dbReference>
<dbReference type="InterPro" id="IPR027417">
    <property type="entry name" value="P-loop_NTPase"/>
</dbReference>
<dbReference type="OrthoDB" id="9806954at2"/>
<evidence type="ECO:0000259" key="11">
    <source>
        <dbReference type="Pfam" id="PF02463"/>
    </source>
</evidence>
<evidence type="ECO:0000256" key="2">
    <source>
        <dbReference type="ARBA" id="ARBA00009441"/>
    </source>
</evidence>
<dbReference type="RefSeq" id="WP_036158195.1">
    <property type="nucleotide sequence ID" value="NZ_AVCX01000001.1"/>
</dbReference>
<evidence type="ECO:0000256" key="9">
    <source>
        <dbReference type="PIRNR" id="PIRNR003128"/>
    </source>
</evidence>
<dbReference type="FunFam" id="3.40.50.300:FF:000319">
    <property type="entry name" value="DNA repair protein RecN"/>
    <property type="match status" value="1"/>
</dbReference>
<evidence type="ECO:0000256" key="7">
    <source>
        <dbReference type="ARBA" id="ARBA00023204"/>
    </source>
</evidence>
<keyword evidence="6" id="KW-0067">ATP-binding</keyword>
<sequence length="563" mass="64005">MLRELSIRNFAIIDDLTVSFSDGLTVLTGETGAGKSIIIDAVHLLAGGRGSQEFIRHGARKAELGGLFQITSESHPIYAKLEEAGLEAEEGTIILRRDLNDNGKSVCRINGKLVPLSVLRDIGGSLIDIHGQHENQELMDEKQHVHLLDYFAYDELKSIQERYSELYHSYRELKREVQALNLDEQRTAQRIDLYQFQINELEEAGLQLDEEERLLEERRRLMNFHKIFERANVAYEAISGESKGLDYIGNAMNALEDIVDLDMNFKETSEAVASSFYALQDAAYQIKHVLDDLEFDPERMNEVEQRLAQYQAMKRKYGTTVEEILAYQAKIEEELMQLINRDETIQQSEKQLREMEEQLTILAEELSSIRKENAQKLSDAIMNELRVLHMEKAQFIVKFETLEQFDANGKDDVAFYISTNVGEPPKSLPKIASGGELSRIMLALKTIFSSSTGITSIIFDEVDTGVSGRVAQAIAEKISDISVNSQVLCISHLPQVAAMADHHYYIKKQVEDDRTFTTITEIEGNERIEELSRMMSGAEITDLTLQHASELIEMARQRKMEIQ</sequence>
<accession>A0A0A3IDS8</accession>
<dbReference type="SUPFAM" id="SSF52540">
    <property type="entry name" value="P-loop containing nucleoside triphosphate hydrolases"/>
    <property type="match status" value="1"/>
</dbReference>
<dbReference type="GO" id="GO:0043590">
    <property type="term" value="C:bacterial nucleoid"/>
    <property type="evidence" value="ECO:0007669"/>
    <property type="project" value="TreeGrafter"/>
</dbReference>
<dbReference type="InterPro" id="IPR004604">
    <property type="entry name" value="DNA_recomb/repair_RecN"/>
</dbReference>
<organism evidence="12 13">
    <name type="scientific">Lysinibacillus odysseyi 34hs-1 = NBRC 100172</name>
    <dbReference type="NCBI Taxonomy" id="1220589"/>
    <lineage>
        <taxon>Bacteria</taxon>
        <taxon>Bacillati</taxon>
        <taxon>Bacillota</taxon>
        <taxon>Bacilli</taxon>
        <taxon>Bacillales</taxon>
        <taxon>Bacillaceae</taxon>
        <taxon>Lysinibacillus</taxon>
    </lineage>
</organism>
<keyword evidence="4" id="KW-0547">Nucleotide-binding</keyword>
<dbReference type="PANTHER" id="PTHR11059:SF0">
    <property type="entry name" value="DNA REPAIR PROTEIN RECN"/>
    <property type="match status" value="1"/>
</dbReference>
<evidence type="ECO:0000256" key="3">
    <source>
        <dbReference type="ARBA" id="ARBA00021315"/>
    </source>
</evidence>
<comment type="function">
    <text evidence="1 9">May be involved in recombinational repair of damaged DNA.</text>
</comment>
<protein>
    <recommendedName>
        <fullName evidence="3 9">DNA repair protein RecN</fullName>
    </recommendedName>
    <alternativeName>
        <fullName evidence="8 9">Recombination protein N</fullName>
    </alternativeName>
</protein>
<dbReference type="PIRSF" id="PIRSF003128">
    <property type="entry name" value="RecN"/>
    <property type="match status" value="1"/>
</dbReference>
<keyword evidence="5 9" id="KW-0227">DNA damage</keyword>
<comment type="caution">
    <text evidence="12">The sequence shown here is derived from an EMBL/GenBank/DDBJ whole genome shotgun (WGS) entry which is preliminary data.</text>
</comment>
<evidence type="ECO:0000256" key="5">
    <source>
        <dbReference type="ARBA" id="ARBA00022763"/>
    </source>
</evidence>
<feature type="coiled-coil region" evidence="10">
    <location>
        <begin position="338"/>
        <end position="372"/>
    </location>
</feature>
<name>A0A0A3IDS8_9BACI</name>
<dbReference type="NCBIfam" id="TIGR00634">
    <property type="entry name" value="recN"/>
    <property type="match status" value="1"/>
</dbReference>
<feature type="domain" description="RecF/RecN/SMC N-terminal" evidence="11">
    <location>
        <begin position="1"/>
        <end position="509"/>
    </location>
</feature>
<dbReference type="GO" id="GO:0005524">
    <property type="term" value="F:ATP binding"/>
    <property type="evidence" value="ECO:0007669"/>
    <property type="project" value="UniProtKB-KW"/>
</dbReference>
<keyword evidence="13" id="KW-1185">Reference proteome</keyword>
<dbReference type="FunFam" id="3.40.50.300:FF:000356">
    <property type="entry name" value="DNA repair protein RecN"/>
    <property type="match status" value="1"/>
</dbReference>
<evidence type="ECO:0000313" key="13">
    <source>
        <dbReference type="Proteomes" id="UP000030437"/>
    </source>
</evidence>
<dbReference type="PANTHER" id="PTHR11059">
    <property type="entry name" value="DNA REPAIR PROTEIN RECN"/>
    <property type="match status" value="1"/>
</dbReference>
<evidence type="ECO:0000313" key="12">
    <source>
        <dbReference type="EMBL" id="KGR81625.1"/>
    </source>
</evidence>
<dbReference type="GO" id="GO:0009432">
    <property type="term" value="P:SOS response"/>
    <property type="evidence" value="ECO:0007669"/>
    <property type="project" value="TreeGrafter"/>
</dbReference>
<reference evidence="12 13" key="1">
    <citation type="submission" date="2014-02" db="EMBL/GenBank/DDBJ databases">
        <title>Draft genome sequence of Lysinibacillus odysseyi NBRC 100172.</title>
        <authorList>
            <person name="Zhang F."/>
            <person name="Wang G."/>
            <person name="Zhang L."/>
        </authorList>
    </citation>
    <scope>NUCLEOTIDE SEQUENCE [LARGE SCALE GENOMIC DNA]</scope>
    <source>
        <strain evidence="12 13">NBRC 100172</strain>
    </source>
</reference>
<dbReference type="GO" id="GO:0006310">
    <property type="term" value="P:DNA recombination"/>
    <property type="evidence" value="ECO:0007669"/>
    <property type="project" value="InterPro"/>
</dbReference>
<comment type="similarity">
    <text evidence="2 9">Belongs to the RecN family.</text>
</comment>
<dbReference type="CDD" id="cd03241">
    <property type="entry name" value="ABC_RecN"/>
    <property type="match status" value="2"/>
</dbReference>
<evidence type="ECO:0000256" key="10">
    <source>
        <dbReference type="SAM" id="Coils"/>
    </source>
</evidence>
<dbReference type="Gene3D" id="3.40.50.300">
    <property type="entry name" value="P-loop containing nucleotide triphosphate hydrolases"/>
    <property type="match status" value="2"/>
</dbReference>